<name>A0A2N8ZI33_9VIBR</name>
<accession>A0A2N8ZI33</accession>
<dbReference type="KEGG" id="vta:A3626"/>
<keyword evidence="1" id="KW-0238">DNA-binding</keyword>
<evidence type="ECO:0000256" key="1">
    <source>
        <dbReference type="ARBA" id="ARBA00023125"/>
    </source>
</evidence>
<proteinExistence type="predicted"/>
<dbReference type="RefSeq" id="WP_102523815.1">
    <property type="nucleotide sequence ID" value="NZ_LT960611.1"/>
</dbReference>
<dbReference type="InterPro" id="IPR010998">
    <property type="entry name" value="Integrase_recombinase_N"/>
</dbReference>
<evidence type="ECO:0000313" key="2">
    <source>
        <dbReference type="EMBL" id="SON51573.1"/>
    </source>
</evidence>
<dbReference type="AlphaFoldDB" id="A0A2N8ZI33"/>
<dbReference type="Gene3D" id="1.10.150.130">
    <property type="match status" value="1"/>
</dbReference>
<reference evidence="2 3" key="1">
    <citation type="submission" date="2017-10" db="EMBL/GenBank/DDBJ databases">
        <authorList>
            <person name="Banno H."/>
            <person name="Chua N.-H."/>
        </authorList>
    </citation>
    <scope>NUCLEOTIDE SEQUENCE [LARGE SCALE GENOMIC DNA]</scope>
    <source>
        <strain evidence="2">Vibrio tapetis CECT4600</strain>
    </source>
</reference>
<keyword evidence="3" id="KW-1185">Reference proteome</keyword>
<dbReference type="OrthoDB" id="572260at2"/>
<dbReference type="GO" id="GO:0003677">
    <property type="term" value="F:DNA binding"/>
    <property type="evidence" value="ECO:0007669"/>
    <property type="project" value="UniProtKB-KW"/>
</dbReference>
<organism evidence="2 3">
    <name type="scientific">Vibrio tapetis subsp. tapetis</name>
    <dbReference type="NCBI Taxonomy" id="1671868"/>
    <lineage>
        <taxon>Bacteria</taxon>
        <taxon>Pseudomonadati</taxon>
        <taxon>Pseudomonadota</taxon>
        <taxon>Gammaproteobacteria</taxon>
        <taxon>Vibrionales</taxon>
        <taxon>Vibrionaceae</taxon>
        <taxon>Vibrio</taxon>
    </lineage>
</organism>
<dbReference type="Proteomes" id="UP000235828">
    <property type="component" value="Chromosome A"/>
</dbReference>
<gene>
    <name evidence="2" type="ORF">VTAP4600_A3626</name>
</gene>
<evidence type="ECO:0000313" key="3">
    <source>
        <dbReference type="Proteomes" id="UP000235828"/>
    </source>
</evidence>
<protein>
    <submittedName>
        <fullName evidence="2">Uncharacterized protein</fullName>
    </submittedName>
</protein>
<dbReference type="EMBL" id="LT960611">
    <property type="protein sequence ID" value="SON51573.1"/>
    <property type="molecule type" value="Genomic_DNA"/>
</dbReference>
<sequence>MPIVTLDEYKLILQNFEECFLPLKTDLETFNDEFLEMLLAKYTKKTAHKHTSNIELFIIYLESSGDVLGLNDLSKGKLNSRFRAWCRSKAWGADSDHEIKTSLKKFFKFVASLKNEHEVEAKRILLLL</sequence>